<dbReference type="HOGENOM" id="CLU_812057_0_0_1"/>
<dbReference type="RefSeq" id="XP_009024109.1">
    <property type="nucleotide sequence ID" value="XM_009025861.1"/>
</dbReference>
<feature type="compositionally biased region" description="Low complexity" evidence="1">
    <location>
        <begin position="106"/>
        <end position="124"/>
    </location>
</feature>
<reference evidence="5" key="1">
    <citation type="submission" date="2012-12" db="EMBL/GenBank/DDBJ databases">
        <authorList>
            <person name="Hellsten U."/>
            <person name="Grimwood J."/>
            <person name="Chapman J.A."/>
            <person name="Shapiro H."/>
            <person name="Aerts A."/>
            <person name="Otillar R.P."/>
            <person name="Terry A.Y."/>
            <person name="Boore J.L."/>
            <person name="Simakov O."/>
            <person name="Marletaz F."/>
            <person name="Cho S.-J."/>
            <person name="Edsinger-Gonzales E."/>
            <person name="Havlak P."/>
            <person name="Kuo D.-H."/>
            <person name="Larsson T."/>
            <person name="Lv J."/>
            <person name="Arendt D."/>
            <person name="Savage R."/>
            <person name="Osoegawa K."/>
            <person name="de Jong P."/>
            <person name="Lindberg D.R."/>
            <person name="Seaver E.C."/>
            <person name="Weisblat D.A."/>
            <person name="Putnam N.H."/>
            <person name="Grigoriev I.V."/>
            <person name="Rokhsar D.S."/>
        </authorList>
    </citation>
    <scope>NUCLEOTIDE SEQUENCE</scope>
</reference>
<gene>
    <name evidence="4" type="primary">20206384</name>
    <name evidence="3" type="ORF">HELRODRAFT_177698</name>
</gene>
<proteinExistence type="predicted"/>
<feature type="domain" description="PARG helical" evidence="2">
    <location>
        <begin position="142"/>
        <end position="263"/>
    </location>
</feature>
<dbReference type="GO" id="GO:0004649">
    <property type="term" value="F:poly(ADP-ribose) glycohydrolase activity"/>
    <property type="evidence" value="ECO:0000318"/>
    <property type="project" value="GO_Central"/>
</dbReference>
<dbReference type="EMBL" id="AMQM01006138">
    <property type="status" value="NOT_ANNOTATED_CDS"/>
    <property type="molecule type" value="Genomic_DNA"/>
</dbReference>
<name>T1FC35_HELRO</name>
<dbReference type="GO" id="GO:0005737">
    <property type="term" value="C:cytoplasm"/>
    <property type="evidence" value="ECO:0000318"/>
    <property type="project" value="GO_Central"/>
</dbReference>
<dbReference type="Pfam" id="PF20811">
    <property type="entry name" value="PARG_cat_N"/>
    <property type="match status" value="1"/>
</dbReference>
<dbReference type="KEGG" id="hro:HELRODRAFT_177698"/>
<dbReference type="CTD" id="20206384"/>
<evidence type="ECO:0000313" key="3">
    <source>
        <dbReference type="EMBL" id="ESN97643.1"/>
    </source>
</evidence>
<dbReference type="InParanoid" id="T1FC35"/>
<dbReference type="GO" id="GO:0009225">
    <property type="term" value="P:nucleotide-sugar metabolic process"/>
    <property type="evidence" value="ECO:0000318"/>
    <property type="project" value="GO_Central"/>
</dbReference>
<dbReference type="Proteomes" id="UP000015101">
    <property type="component" value="Unassembled WGS sequence"/>
</dbReference>
<dbReference type="EnsemblMetazoa" id="HelroT177698">
    <property type="protein sequence ID" value="HelroP177698"/>
    <property type="gene ID" value="HelroG177698"/>
</dbReference>
<evidence type="ECO:0000259" key="2">
    <source>
        <dbReference type="Pfam" id="PF20811"/>
    </source>
</evidence>
<sequence length="342" mass="38071">MESTLPSLPSSASRHIIFPWHLDNWMEIKNSLTELKSSSSLLAAAAVAASSSSSSSSSSFLLELIEEFVWRLEKIHDLVTNDEKPVHPNNIFEGLKYYLHTYLPSSSSSAPQPQPSSSSSARQQSPPPPSSSSSSSCSSVISKYFCEIFPHVIDRLLAIDSNDYAPFSIPDGNAIIKQPRTSIPQMLACCLLGLMPHQQQQQQLGQQQSQQHQQLGQQQLGLQQQQPYLDFTFKQLYSSVLGPNSLDACQRLQCIFQYFELLLRNVFSSDGEDVVYARQSLRSLPSLSAWLNSNNTLCTVCIVEEVGHRVRDVKNGVLVFLTDDGLNFKDYSTKNTEVCLSE</sequence>
<dbReference type="AlphaFoldDB" id="T1FC35"/>
<organism evidence="4 5">
    <name type="scientific">Helobdella robusta</name>
    <name type="common">Californian leech</name>
    <dbReference type="NCBI Taxonomy" id="6412"/>
    <lineage>
        <taxon>Eukaryota</taxon>
        <taxon>Metazoa</taxon>
        <taxon>Spiralia</taxon>
        <taxon>Lophotrochozoa</taxon>
        <taxon>Annelida</taxon>
        <taxon>Clitellata</taxon>
        <taxon>Hirudinea</taxon>
        <taxon>Rhynchobdellida</taxon>
        <taxon>Glossiphoniidae</taxon>
        <taxon>Helobdella</taxon>
    </lineage>
</organism>
<evidence type="ECO:0000313" key="5">
    <source>
        <dbReference type="Proteomes" id="UP000015101"/>
    </source>
</evidence>
<feature type="region of interest" description="Disordered" evidence="1">
    <location>
        <begin position="106"/>
        <end position="136"/>
    </location>
</feature>
<dbReference type="EMBL" id="KB097304">
    <property type="protein sequence ID" value="ESN97643.1"/>
    <property type="molecule type" value="Genomic_DNA"/>
</dbReference>
<dbReference type="GO" id="GO:0005634">
    <property type="term" value="C:nucleus"/>
    <property type="evidence" value="ECO:0000318"/>
    <property type="project" value="GO_Central"/>
</dbReference>
<evidence type="ECO:0000256" key="1">
    <source>
        <dbReference type="SAM" id="MobiDB-lite"/>
    </source>
</evidence>
<dbReference type="InterPro" id="IPR048362">
    <property type="entry name" value="PARG_helical"/>
</dbReference>
<accession>T1FC35</accession>
<reference evidence="4" key="3">
    <citation type="submission" date="2015-06" db="UniProtKB">
        <authorList>
            <consortium name="EnsemblMetazoa"/>
        </authorList>
    </citation>
    <scope>IDENTIFICATION</scope>
</reference>
<protein>
    <recommendedName>
        <fullName evidence="2">PARG helical domain-containing protein</fullName>
    </recommendedName>
</protein>
<dbReference type="GO" id="GO:0006282">
    <property type="term" value="P:regulation of DNA repair"/>
    <property type="evidence" value="ECO:0000318"/>
    <property type="project" value="GO_Central"/>
</dbReference>
<evidence type="ECO:0000313" key="4">
    <source>
        <dbReference type="EnsemblMetazoa" id="HelroP177698"/>
    </source>
</evidence>
<dbReference type="GeneID" id="20206384"/>
<keyword evidence="5" id="KW-1185">Reference proteome</keyword>
<dbReference type="GO" id="GO:1990966">
    <property type="term" value="P:ATP generation from poly-ADP-D-ribose"/>
    <property type="evidence" value="ECO:0000318"/>
    <property type="project" value="GO_Central"/>
</dbReference>
<reference evidence="3 5" key="2">
    <citation type="journal article" date="2013" name="Nature">
        <title>Insights into bilaterian evolution from three spiralian genomes.</title>
        <authorList>
            <person name="Simakov O."/>
            <person name="Marletaz F."/>
            <person name="Cho S.J."/>
            <person name="Edsinger-Gonzales E."/>
            <person name="Havlak P."/>
            <person name="Hellsten U."/>
            <person name="Kuo D.H."/>
            <person name="Larsson T."/>
            <person name="Lv J."/>
            <person name="Arendt D."/>
            <person name="Savage R."/>
            <person name="Osoegawa K."/>
            <person name="de Jong P."/>
            <person name="Grimwood J."/>
            <person name="Chapman J.A."/>
            <person name="Shapiro H."/>
            <person name="Aerts A."/>
            <person name="Otillar R.P."/>
            <person name="Terry A.Y."/>
            <person name="Boore J.L."/>
            <person name="Grigoriev I.V."/>
            <person name="Lindberg D.R."/>
            <person name="Seaver E.C."/>
            <person name="Weisblat D.A."/>
            <person name="Putnam N.H."/>
            <person name="Rokhsar D.S."/>
        </authorList>
    </citation>
    <scope>NUCLEOTIDE SEQUENCE</scope>
</reference>